<evidence type="ECO:0000313" key="1">
    <source>
        <dbReference type="EMBL" id="MDK9364080.1"/>
    </source>
</evidence>
<gene>
    <name evidence="1" type="ORF">QQF32_12820</name>
</gene>
<name>A0AAP4D4K7_9ENTR</name>
<dbReference type="Proteomes" id="UP001223214">
    <property type="component" value="Unassembled WGS sequence"/>
</dbReference>
<reference evidence="1 2" key="1">
    <citation type="submission" date="2023-06" db="EMBL/GenBank/DDBJ databases">
        <title>Identification and characterization of antibiotic-resistant Gram-negative bacteria.</title>
        <authorList>
            <person name="Cho G.-S."/>
            <person name="Lee J."/>
            <person name="Tai E."/>
            <person name="Jeong S."/>
            <person name="Kim I."/>
            <person name="Kim B.-E."/>
            <person name="Jeong M.-I."/>
            <person name="Oh K.-K."/>
            <person name="Franz C.M.A.P."/>
        </authorList>
    </citation>
    <scope>NUCLEOTIDE SEQUENCE [LARGE SCALE GENOMIC DNA]</scope>
    <source>
        <strain evidence="1 2">V106_12</strain>
    </source>
</reference>
<protein>
    <submittedName>
        <fullName evidence="1">KPN_01571 family protein</fullName>
    </submittedName>
</protein>
<organism evidence="1 2">
    <name type="scientific">Lelliottia wanjuensis</name>
    <dbReference type="NCBI Taxonomy" id="3050585"/>
    <lineage>
        <taxon>Bacteria</taxon>
        <taxon>Pseudomonadati</taxon>
        <taxon>Pseudomonadota</taxon>
        <taxon>Gammaproteobacteria</taxon>
        <taxon>Enterobacterales</taxon>
        <taxon>Enterobacteriaceae</taxon>
        <taxon>Lelliottia</taxon>
    </lineage>
</organism>
<proteinExistence type="predicted"/>
<dbReference type="EMBL" id="JASSOM010000055">
    <property type="protein sequence ID" value="MDK9364080.1"/>
    <property type="molecule type" value="Genomic_DNA"/>
</dbReference>
<sequence length="39" mass="4407">MNPFLWVLVVLFALDALRESLGLSSFSALVEYASAWMMQ</sequence>
<keyword evidence="2" id="KW-1185">Reference proteome</keyword>
<accession>A0AAP4D4K7</accession>
<dbReference type="AlphaFoldDB" id="A0AAP4D4K7"/>
<evidence type="ECO:0000313" key="2">
    <source>
        <dbReference type="Proteomes" id="UP001223214"/>
    </source>
</evidence>
<dbReference type="NCBIfam" id="NF033695">
    <property type="entry name" value="trnsprt_adja_30"/>
    <property type="match status" value="1"/>
</dbReference>
<comment type="caution">
    <text evidence="1">The sequence shown here is derived from an EMBL/GenBank/DDBJ whole genome shotgun (WGS) entry which is preliminary data.</text>
</comment>